<dbReference type="NCBIfam" id="NF002759">
    <property type="entry name" value="PRK02813.1"/>
    <property type="match status" value="1"/>
</dbReference>
<dbReference type="InterPro" id="IPR023358">
    <property type="entry name" value="Peptidase_M18_dom2"/>
</dbReference>
<dbReference type="InterPro" id="IPR001948">
    <property type="entry name" value="Peptidase_M18"/>
</dbReference>
<dbReference type="GO" id="GO:0004177">
    <property type="term" value="F:aminopeptidase activity"/>
    <property type="evidence" value="ECO:0007669"/>
    <property type="project" value="UniProtKB-KW"/>
</dbReference>
<dbReference type="GO" id="GO:0008237">
    <property type="term" value="F:metallopeptidase activity"/>
    <property type="evidence" value="ECO:0007669"/>
    <property type="project" value="UniProtKB-KW"/>
</dbReference>
<evidence type="ECO:0000313" key="12">
    <source>
        <dbReference type="Proteomes" id="UP000712673"/>
    </source>
</evidence>
<dbReference type="PRINTS" id="PR00932">
    <property type="entry name" value="AMINO1PTASE"/>
</dbReference>
<evidence type="ECO:0000256" key="3">
    <source>
        <dbReference type="ARBA" id="ARBA00022438"/>
    </source>
</evidence>
<evidence type="ECO:0000256" key="1">
    <source>
        <dbReference type="ARBA" id="ARBA00001947"/>
    </source>
</evidence>
<organism evidence="11 12">
    <name type="scientific">Tectimicrobiota bacterium</name>
    <dbReference type="NCBI Taxonomy" id="2528274"/>
    <lineage>
        <taxon>Bacteria</taxon>
        <taxon>Pseudomonadati</taxon>
        <taxon>Nitrospinota/Tectimicrobiota group</taxon>
        <taxon>Candidatus Tectimicrobiota</taxon>
    </lineage>
</organism>
<dbReference type="Gene3D" id="3.40.630.10">
    <property type="entry name" value="Zn peptidases"/>
    <property type="match status" value="1"/>
</dbReference>
<evidence type="ECO:0000256" key="9">
    <source>
        <dbReference type="RuleBase" id="RU004386"/>
    </source>
</evidence>
<evidence type="ECO:0000256" key="10">
    <source>
        <dbReference type="RuleBase" id="RU004387"/>
    </source>
</evidence>
<evidence type="ECO:0000256" key="8">
    <source>
        <dbReference type="ARBA" id="ARBA00023049"/>
    </source>
</evidence>
<dbReference type="EMBL" id="VGLS01000104">
    <property type="protein sequence ID" value="MBM3223175.1"/>
    <property type="molecule type" value="Genomic_DNA"/>
</dbReference>
<dbReference type="SUPFAM" id="SSF101821">
    <property type="entry name" value="Aminopeptidase/glucanase lid domain"/>
    <property type="match status" value="1"/>
</dbReference>
<evidence type="ECO:0000313" key="11">
    <source>
        <dbReference type="EMBL" id="MBM3223175.1"/>
    </source>
</evidence>
<dbReference type="PANTHER" id="PTHR28570">
    <property type="entry name" value="ASPARTYL AMINOPEPTIDASE"/>
    <property type="match status" value="1"/>
</dbReference>
<comment type="cofactor">
    <cofactor evidence="1 10">
        <name>Zn(2+)</name>
        <dbReference type="ChEBI" id="CHEBI:29105"/>
    </cofactor>
</comment>
<sequence>MTALDTAQHLVQFLAQSPSPFHCVAEMRRQLDAAGFVALAETDSWRCTPGMAYYVSRGDASLIAFRLGQQPASGTGLRLVGAHTDSPNLRLKPHLAKQNRGLLQLDVDVYGGVLLATWADRDLGLAGRVLLDHAGAPQRRLLRIDKPLCRIANVAIHLNREVNDKGLVLNKHQHLAPLVAEWSGAGTPEEAVQTLLAETLQVEPEHIIGHDLCLYDLQPPTLGGAHDEFIFGARLDNQAMCHAALQAMLNATSADVTAVIALFDHEEVGSLSARGADGPFLDDVLGRICGPASDDRLRAYARSVMISADMAHAVHPNYADLHDVGHMPRLNGGPIIKTNYNLRYASDGESSAMFRALCRAHGVPYQEFVNRPDLACGTTIGPISAAKLGIRTVDVGNPMLSMHSIREMAGSHDPAAMTQVFTTFLSGADISA</sequence>
<dbReference type="SUPFAM" id="SSF53187">
    <property type="entry name" value="Zn-dependent exopeptidases"/>
    <property type="match status" value="1"/>
</dbReference>
<dbReference type="CDD" id="cd05658">
    <property type="entry name" value="M18_DAP"/>
    <property type="match status" value="1"/>
</dbReference>
<dbReference type="Pfam" id="PF02127">
    <property type="entry name" value="Peptidase_M18"/>
    <property type="match status" value="1"/>
</dbReference>
<evidence type="ECO:0000256" key="5">
    <source>
        <dbReference type="ARBA" id="ARBA00022723"/>
    </source>
</evidence>
<keyword evidence="3 9" id="KW-0031">Aminopeptidase</keyword>
<evidence type="ECO:0000256" key="6">
    <source>
        <dbReference type="ARBA" id="ARBA00022801"/>
    </source>
</evidence>
<dbReference type="PANTHER" id="PTHR28570:SF3">
    <property type="entry name" value="ASPARTYL AMINOPEPTIDASE"/>
    <property type="match status" value="1"/>
</dbReference>
<dbReference type="Gene3D" id="2.30.250.10">
    <property type="entry name" value="Aminopeptidase i, Domain 2"/>
    <property type="match status" value="1"/>
</dbReference>
<reference evidence="11" key="1">
    <citation type="submission" date="2019-03" db="EMBL/GenBank/DDBJ databases">
        <title>Lake Tanganyika Metagenome-Assembled Genomes (MAGs).</title>
        <authorList>
            <person name="Tran P."/>
        </authorList>
    </citation>
    <scope>NUCLEOTIDE SEQUENCE</scope>
    <source>
        <strain evidence="11">K_DeepCast_65m_m2_066</strain>
    </source>
</reference>
<keyword evidence="6 9" id="KW-0378">Hydrolase</keyword>
<evidence type="ECO:0000256" key="7">
    <source>
        <dbReference type="ARBA" id="ARBA00022833"/>
    </source>
</evidence>
<evidence type="ECO:0000256" key="2">
    <source>
        <dbReference type="ARBA" id="ARBA00008290"/>
    </source>
</evidence>
<keyword evidence="5 9" id="KW-0479">Metal-binding</keyword>
<dbReference type="GO" id="GO:0005737">
    <property type="term" value="C:cytoplasm"/>
    <property type="evidence" value="ECO:0007669"/>
    <property type="project" value="UniProtKB-ARBA"/>
</dbReference>
<comment type="caution">
    <text evidence="11">The sequence shown here is derived from an EMBL/GenBank/DDBJ whole genome shotgun (WGS) entry which is preliminary data.</text>
</comment>
<name>A0A937VZW5_UNCTE</name>
<keyword evidence="8 9" id="KW-0482">Metalloprotease</keyword>
<accession>A0A937VZW5</accession>
<gene>
    <name evidence="11" type="ORF">FJZ47_05135</name>
</gene>
<dbReference type="EC" id="3.4.11.-" evidence="10"/>
<dbReference type="GO" id="GO:0008270">
    <property type="term" value="F:zinc ion binding"/>
    <property type="evidence" value="ECO:0007669"/>
    <property type="project" value="InterPro"/>
</dbReference>
<dbReference type="Proteomes" id="UP000712673">
    <property type="component" value="Unassembled WGS sequence"/>
</dbReference>
<protein>
    <recommendedName>
        <fullName evidence="10">M18 family aminopeptidase</fullName>
        <ecNumber evidence="10">3.4.11.-</ecNumber>
    </recommendedName>
</protein>
<proteinExistence type="inferred from homology"/>
<keyword evidence="7 9" id="KW-0862">Zinc</keyword>
<keyword evidence="4 9" id="KW-0645">Protease</keyword>
<comment type="similarity">
    <text evidence="2 9">Belongs to the peptidase M18 family.</text>
</comment>
<dbReference type="AlphaFoldDB" id="A0A937VZW5"/>
<evidence type="ECO:0000256" key="4">
    <source>
        <dbReference type="ARBA" id="ARBA00022670"/>
    </source>
</evidence>
<dbReference type="GO" id="GO:0006508">
    <property type="term" value="P:proteolysis"/>
    <property type="evidence" value="ECO:0007669"/>
    <property type="project" value="UniProtKB-KW"/>
</dbReference>